<dbReference type="EMBL" id="JAAYUN010000166">
    <property type="protein sequence ID" value="NLJ23306.1"/>
    <property type="molecule type" value="Genomic_DNA"/>
</dbReference>
<feature type="transmembrane region" description="Helical" evidence="1">
    <location>
        <begin position="113"/>
        <end position="139"/>
    </location>
</feature>
<dbReference type="AlphaFoldDB" id="A0A7K4AJW6"/>
<sequence>MPLIDIQLAVSGLDSRTLEQAGIIANFFAGFLLASDYLLFNDKINKINEYLELHLLKRYNRFSKRVKNYSKWNRSFIFTLLFVVISLSVYQFISNSATSLLDYMTYYYGFAKLVLIPLRRVLLASLAILAVMFILLFIARSTPKKMIGAFAILLFMFGNILLLLSTVIE</sequence>
<feature type="transmembrane region" description="Helical" evidence="1">
    <location>
        <begin position="20"/>
        <end position="40"/>
    </location>
</feature>
<feature type="transmembrane region" description="Helical" evidence="1">
    <location>
        <begin position="146"/>
        <end position="168"/>
    </location>
</feature>
<feature type="transmembrane region" description="Helical" evidence="1">
    <location>
        <begin position="75"/>
        <end position="93"/>
    </location>
</feature>
<keyword evidence="1" id="KW-0472">Membrane</keyword>
<evidence type="ECO:0000313" key="2">
    <source>
        <dbReference type="EMBL" id="NLJ23306.1"/>
    </source>
</evidence>
<protein>
    <submittedName>
        <fullName evidence="2">Uncharacterized protein</fullName>
    </submittedName>
</protein>
<reference evidence="2 3" key="1">
    <citation type="journal article" date="2020" name="Biotechnol. Biofuels">
        <title>New insights from the biogas microbiome by comprehensive genome-resolved metagenomics of nearly 1600 species originating from multiple anaerobic digesters.</title>
        <authorList>
            <person name="Campanaro S."/>
            <person name="Treu L."/>
            <person name="Rodriguez-R L.M."/>
            <person name="Kovalovszki A."/>
            <person name="Ziels R.M."/>
            <person name="Maus I."/>
            <person name="Zhu X."/>
            <person name="Kougias P.G."/>
            <person name="Basile A."/>
            <person name="Luo G."/>
            <person name="Schluter A."/>
            <person name="Konstantinidis K.T."/>
            <person name="Angelidaki I."/>
        </authorList>
    </citation>
    <scope>NUCLEOTIDE SEQUENCE [LARGE SCALE GENOMIC DNA]</scope>
    <source>
        <strain evidence="2">AS27yjCOA_157</strain>
    </source>
</reference>
<accession>A0A7K4AJW6</accession>
<dbReference type="GeneID" id="10462514"/>
<proteinExistence type="predicted"/>
<organism evidence="2 3">
    <name type="scientific">Methanothrix soehngenii</name>
    <name type="common">Methanosaeta concilii</name>
    <dbReference type="NCBI Taxonomy" id="2223"/>
    <lineage>
        <taxon>Archaea</taxon>
        <taxon>Methanobacteriati</taxon>
        <taxon>Methanobacteriota</taxon>
        <taxon>Stenosarchaea group</taxon>
        <taxon>Methanomicrobia</taxon>
        <taxon>Methanotrichales</taxon>
        <taxon>Methanotrichaceae</taxon>
        <taxon>Methanothrix</taxon>
    </lineage>
</organism>
<name>A0A7K4AJW6_METSH</name>
<comment type="caution">
    <text evidence="2">The sequence shown here is derived from an EMBL/GenBank/DDBJ whole genome shotgun (WGS) entry which is preliminary data.</text>
</comment>
<keyword evidence="1" id="KW-0812">Transmembrane</keyword>
<dbReference type="RefSeq" id="WP_013720567.1">
    <property type="nucleotide sequence ID" value="NZ_DAITGN010000033.1"/>
</dbReference>
<gene>
    <name evidence="2" type="ORF">GX426_09410</name>
</gene>
<evidence type="ECO:0000256" key="1">
    <source>
        <dbReference type="SAM" id="Phobius"/>
    </source>
</evidence>
<evidence type="ECO:0000313" key="3">
    <source>
        <dbReference type="Proteomes" id="UP000544742"/>
    </source>
</evidence>
<keyword evidence="1" id="KW-1133">Transmembrane helix</keyword>
<dbReference type="Proteomes" id="UP000544742">
    <property type="component" value="Unassembled WGS sequence"/>
</dbReference>